<evidence type="ECO:0000313" key="2">
    <source>
        <dbReference type="Proteomes" id="UP001148737"/>
    </source>
</evidence>
<comment type="caution">
    <text evidence="1">The sequence shown here is derived from an EMBL/GenBank/DDBJ whole genome shotgun (WGS) entry which is preliminary data.</text>
</comment>
<dbReference type="Proteomes" id="UP001148737">
    <property type="component" value="Unassembled WGS sequence"/>
</dbReference>
<evidence type="ECO:0000313" key="1">
    <source>
        <dbReference type="EMBL" id="KAJ3493379.1"/>
    </source>
</evidence>
<reference evidence="1" key="1">
    <citation type="submission" date="2022-07" db="EMBL/GenBank/DDBJ databases">
        <title>Genome Sequence of Lecanicillium saksenae.</title>
        <authorList>
            <person name="Buettner E."/>
        </authorList>
    </citation>
    <scope>NUCLEOTIDE SEQUENCE</scope>
    <source>
        <strain evidence="1">VT-O1</strain>
    </source>
</reference>
<sequence length="620" mass="70542">MFASAAIIDSMRKDERRKELDKQLEEARQELADLKEQGKALSSLHGTNPDGLSAKQMDILWKAMKKIYNERPYRKNIRYPATVTASSVTDCLRKDYYDCPTESMLRSGRHIDYAALEQAIMNESTHCADPGARTETQLRHETTRFLSLINALLKEADHMDRTNKRSKSFREAKALLCNNHSGYTFRSLDPKAAQNMTQELNESLRKILATPMPPKEKIGRLCYNMMVSSHVPDIHTYNTLIAGFDKYGLFALSDHVIYSFFYGRYIRPTESTFVAILNHNKLMNRPGRFLLNVARITGLDDKSGAKLRKRHMDSLQRKFEQIWVNRNRSSKTMEGDYIIENMPLNRALVEEMMRGLLRFKMFEQAAVLFVGCLQSGLVLGSKMIKQLLDECIVALDWSASVQLVRGMSEFGQQWREMILESEDDVAYLVDRVQVLVDLCGINADRQSLSSTAKRLQISETGLSSLISTVEALSAHLGSSSFMDRRDSTKSSMLQLESIWKEYVKVRKVTTAIESKLLNAEHEQEFREDCAIHVAESALKRSEQLSDEVAKLMPVQRQSIEEVKPLTRPAPPAERPRVPSSQKIGVAPVSRLDRDLAMHWSRQLVSHPPRPMAEAAVFGST</sequence>
<proteinExistence type="predicted"/>
<name>A0ACC1QUC5_9HYPO</name>
<dbReference type="EMBL" id="JANAKD010000493">
    <property type="protein sequence ID" value="KAJ3493379.1"/>
    <property type="molecule type" value="Genomic_DNA"/>
</dbReference>
<organism evidence="1 2">
    <name type="scientific">Lecanicillium saksenae</name>
    <dbReference type="NCBI Taxonomy" id="468837"/>
    <lineage>
        <taxon>Eukaryota</taxon>
        <taxon>Fungi</taxon>
        <taxon>Dikarya</taxon>
        <taxon>Ascomycota</taxon>
        <taxon>Pezizomycotina</taxon>
        <taxon>Sordariomycetes</taxon>
        <taxon>Hypocreomycetidae</taxon>
        <taxon>Hypocreales</taxon>
        <taxon>Cordycipitaceae</taxon>
        <taxon>Lecanicillium</taxon>
    </lineage>
</organism>
<keyword evidence="2" id="KW-1185">Reference proteome</keyword>
<protein>
    <submittedName>
        <fullName evidence="1">Uncharacterized protein</fullName>
    </submittedName>
</protein>
<accession>A0ACC1QUC5</accession>
<gene>
    <name evidence="1" type="ORF">NLG97_g4768</name>
</gene>